<dbReference type="InterPro" id="IPR059019">
    <property type="entry name" value="WHD_CapW"/>
</dbReference>
<dbReference type="AlphaFoldDB" id="A0A432ZT30"/>
<dbReference type="Pfam" id="PF13280">
    <property type="entry name" value="WYL"/>
    <property type="match status" value="1"/>
</dbReference>
<gene>
    <name evidence="3" type="ORF">CWI84_02200</name>
</gene>
<sequence length="289" mass="33185">MTEIDGMAKLPRTQVERLRFLEAQLLFHRRIVIKQLIEEFGITRPVASNDIKTYMSLFPDNIKPYSATDKCFRPYPQFSPKLISEVASFDRALSKGGLDNNAYVGQVPFLERIQPHGVISALLAAIENQYVIEAIYSSVKNPVGHKRTILPTKLIRASNRLHVRAYCFEHNSYRDFSISRFNTIPRKTSTRLNVSELPYDDGIKKVPIIVVPNAKLSKKVQALIGYEFQIEQERTYEVEAFVVQYFLQDNLLPSNDAEYALSTTEPYKYPVVVKNWATVKKCLFANNKE</sequence>
<dbReference type="OrthoDB" id="6400324at2"/>
<dbReference type="RefSeq" id="WP_126840952.1">
    <property type="nucleotide sequence ID" value="NZ_PIQH01000002.1"/>
</dbReference>
<proteinExistence type="predicted"/>
<evidence type="ECO:0000259" key="2">
    <source>
        <dbReference type="Pfam" id="PF26109"/>
    </source>
</evidence>
<evidence type="ECO:0000313" key="4">
    <source>
        <dbReference type="Proteomes" id="UP000287996"/>
    </source>
</evidence>
<dbReference type="Pfam" id="PF26109">
    <property type="entry name" value="WHD_BrxR"/>
    <property type="match status" value="1"/>
</dbReference>
<feature type="domain" description="DNA-binding transcriptional repressor CapW winged helix-turn-helix" evidence="2">
    <location>
        <begin position="16"/>
        <end position="86"/>
    </location>
</feature>
<organism evidence="3 4">
    <name type="scientific">Idiomarina tyrosinivorans</name>
    <dbReference type="NCBI Taxonomy" id="1445662"/>
    <lineage>
        <taxon>Bacteria</taxon>
        <taxon>Pseudomonadati</taxon>
        <taxon>Pseudomonadota</taxon>
        <taxon>Gammaproteobacteria</taxon>
        <taxon>Alteromonadales</taxon>
        <taxon>Idiomarinaceae</taxon>
        <taxon>Idiomarina</taxon>
    </lineage>
</organism>
<dbReference type="InterPro" id="IPR026881">
    <property type="entry name" value="WYL_dom"/>
</dbReference>
<comment type="caution">
    <text evidence="3">The sequence shown here is derived from an EMBL/GenBank/DDBJ whole genome shotgun (WGS) entry which is preliminary data.</text>
</comment>
<accession>A0A432ZT30</accession>
<reference evidence="3 4" key="1">
    <citation type="journal article" date="2011" name="Front. Microbiol.">
        <title>Genomic signatures of strain selection and enhancement in Bacillus atrophaeus var. globigii, a historical biowarfare simulant.</title>
        <authorList>
            <person name="Gibbons H.S."/>
            <person name="Broomall S.M."/>
            <person name="McNew L.A."/>
            <person name="Daligault H."/>
            <person name="Chapman C."/>
            <person name="Bruce D."/>
            <person name="Karavis M."/>
            <person name="Krepps M."/>
            <person name="McGregor P.A."/>
            <person name="Hong C."/>
            <person name="Park K.H."/>
            <person name="Akmal A."/>
            <person name="Feldman A."/>
            <person name="Lin J.S."/>
            <person name="Chang W.E."/>
            <person name="Higgs B.W."/>
            <person name="Demirev P."/>
            <person name="Lindquist J."/>
            <person name="Liem A."/>
            <person name="Fochler E."/>
            <person name="Read T.D."/>
            <person name="Tapia R."/>
            <person name="Johnson S."/>
            <person name="Bishop-Lilly K.A."/>
            <person name="Detter C."/>
            <person name="Han C."/>
            <person name="Sozhamannan S."/>
            <person name="Rosenzweig C.N."/>
            <person name="Skowronski E.W."/>
        </authorList>
    </citation>
    <scope>NUCLEOTIDE SEQUENCE [LARGE SCALE GENOMIC DNA]</scope>
    <source>
        <strain evidence="3 4">CC-PW-9</strain>
    </source>
</reference>
<keyword evidence="4" id="KW-1185">Reference proteome</keyword>
<protein>
    <submittedName>
        <fullName evidence="3">Uncharacterized protein</fullName>
    </submittedName>
</protein>
<dbReference type="PROSITE" id="PS52050">
    <property type="entry name" value="WYL"/>
    <property type="match status" value="1"/>
</dbReference>
<feature type="domain" description="WYL" evidence="1">
    <location>
        <begin position="118"/>
        <end position="183"/>
    </location>
</feature>
<dbReference type="EMBL" id="PIQH01000002">
    <property type="protein sequence ID" value="RUO80946.1"/>
    <property type="molecule type" value="Genomic_DNA"/>
</dbReference>
<evidence type="ECO:0000313" key="3">
    <source>
        <dbReference type="EMBL" id="RUO80946.1"/>
    </source>
</evidence>
<name>A0A432ZT30_9GAMM</name>
<dbReference type="Proteomes" id="UP000287996">
    <property type="component" value="Unassembled WGS sequence"/>
</dbReference>
<evidence type="ECO:0000259" key="1">
    <source>
        <dbReference type="Pfam" id="PF13280"/>
    </source>
</evidence>